<name>A0A7Y9LF31_9ACTN</name>
<evidence type="ECO:0000313" key="4">
    <source>
        <dbReference type="Proteomes" id="UP000569914"/>
    </source>
</evidence>
<dbReference type="EMBL" id="JACCBU010000001">
    <property type="protein sequence ID" value="NYE75647.1"/>
    <property type="molecule type" value="Genomic_DNA"/>
</dbReference>
<dbReference type="PANTHER" id="PTHR35377">
    <property type="entry name" value="ANTITOXIN VAPB49-RELATED-RELATED"/>
    <property type="match status" value="1"/>
</dbReference>
<dbReference type="SUPFAM" id="SSF143120">
    <property type="entry name" value="YefM-like"/>
    <property type="match status" value="1"/>
</dbReference>
<evidence type="ECO:0000256" key="2">
    <source>
        <dbReference type="RuleBase" id="RU362080"/>
    </source>
</evidence>
<accession>A0A7Y9LF31</accession>
<organism evidence="3 4">
    <name type="scientific">Microlunatus parietis</name>
    <dbReference type="NCBI Taxonomy" id="682979"/>
    <lineage>
        <taxon>Bacteria</taxon>
        <taxon>Bacillati</taxon>
        <taxon>Actinomycetota</taxon>
        <taxon>Actinomycetes</taxon>
        <taxon>Propionibacteriales</taxon>
        <taxon>Propionibacteriaceae</taxon>
        <taxon>Microlunatus</taxon>
    </lineage>
</organism>
<dbReference type="NCBIfam" id="TIGR01552">
    <property type="entry name" value="phd_fam"/>
    <property type="match status" value="1"/>
</dbReference>
<sequence>MTVIPASELRAHTAAILRRVEAGEEFEVLRDDRPIARIVPLRRRGSWVPATEMVSELTRLGRDTTGLADELHETLAETTDDI</sequence>
<dbReference type="Pfam" id="PF02604">
    <property type="entry name" value="PhdYeFM_antitox"/>
    <property type="match status" value="1"/>
</dbReference>
<dbReference type="RefSeq" id="WP_312879654.1">
    <property type="nucleotide sequence ID" value="NZ_JACCBU010000001.1"/>
</dbReference>
<dbReference type="Proteomes" id="UP000569914">
    <property type="component" value="Unassembled WGS sequence"/>
</dbReference>
<dbReference type="InterPro" id="IPR006442">
    <property type="entry name" value="Antitoxin_Phd/YefM"/>
</dbReference>
<dbReference type="InterPro" id="IPR051416">
    <property type="entry name" value="phD-YefM_TA_antitoxins"/>
</dbReference>
<comment type="caution">
    <text evidence="3">The sequence shown here is derived from an EMBL/GenBank/DDBJ whole genome shotgun (WGS) entry which is preliminary data.</text>
</comment>
<evidence type="ECO:0000256" key="1">
    <source>
        <dbReference type="ARBA" id="ARBA00009981"/>
    </source>
</evidence>
<reference evidence="3 4" key="1">
    <citation type="submission" date="2020-07" db="EMBL/GenBank/DDBJ databases">
        <title>Sequencing the genomes of 1000 actinobacteria strains.</title>
        <authorList>
            <person name="Klenk H.-P."/>
        </authorList>
    </citation>
    <scope>NUCLEOTIDE SEQUENCE [LARGE SCALE GENOMIC DNA]</scope>
    <source>
        <strain evidence="3 4">DSM 22083</strain>
    </source>
</reference>
<proteinExistence type="inferred from homology"/>
<protein>
    <recommendedName>
        <fullName evidence="2">Antitoxin</fullName>
    </recommendedName>
</protein>
<comment type="function">
    <text evidence="2">Antitoxin component of a type II toxin-antitoxin (TA) system.</text>
</comment>
<dbReference type="PANTHER" id="PTHR35377:SF5">
    <property type="entry name" value="ANTITOXIN VAPB46"/>
    <property type="match status" value="1"/>
</dbReference>
<keyword evidence="4" id="KW-1185">Reference proteome</keyword>
<dbReference type="GO" id="GO:0097351">
    <property type="term" value="F:toxin sequestering activity"/>
    <property type="evidence" value="ECO:0007669"/>
    <property type="project" value="TreeGrafter"/>
</dbReference>
<dbReference type="Gene3D" id="3.40.1620.10">
    <property type="entry name" value="YefM-like domain"/>
    <property type="match status" value="1"/>
</dbReference>
<gene>
    <name evidence="3" type="ORF">BKA15_006976</name>
</gene>
<evidence type="ECO:0000313" key="3">
    <source>
        <dbReference type="EMBL" id="NYE75647.1"/>
    </source>
</evidence>
<dbReference type="InterPro" id="IPR036165">
    <property type="entry name" value="YefM-like_sf"/>
</dbReference>
<comment type="similarity">
    <text evidence="1 2">Belongs to the phD/YefM antitoxin family.</text>
</comment>
<dbReference type="AlphaFoldDB" id="A0A7Y9LF31"/>